<organism evidence="1 2">
    <name type="scientific">Pseudomonas putida</name>
    <name type="common">Arthrobacter siderocapsulatus</name>
    <dbReference type="NCBI Taxonomy" id="303"/>
    <lineage>
        <taxon>Bacteria</taxon>
        <taxon>Pseudomonadati</taxon>
        <taxon>Pseudomonadota</taxon>
        <taxon>Gammaproteobacteria</taxon>
        <taxon>Pseudomonadales</taxon>
        <taxon>Pseudomonadaceae</taxon>
        <taxon>Pseudomonas</taxon>
    </lineage>
</organism>
<dbReference type="EMBL" id="CP050951">
    <property type="protein sequence ID" value="QJQ13591.1"/>
    <property type="molecule type" value="Genomic_DNA"/>
</dbReference>
<dbReference type="Proteomes" id="UP000076857">
    <property type="component" value="Chromosome"/>
</dbReference>
<reference evidence="1 2" key="1">
    <citation type="submission" date="2016-04" db="EMBL/GenBank/DDBJ databases">
        <authorList>
            <person name="Qiu J."/>
        </authorList>
    </citation>
    <scope>NUCLEOTIDE SEQUENCE [LARGE SCALE GENOMIC DNA]</scope>
    <source>
        <strain evidence="1 2">JQ581</strain>
    </source>
</reference>
<evidence type="ECO:0000313" key="1">
    <source>
        <dbReference type="EMBL" id="QJQ13591.1"/>
    </source>
</evidence>
<proteinExistence type="predicted"/>
<dbReference type="InterPro" id="IPR019701">
    <property type="entry name" value="Phage_P22_NinX"/>
</dbReference>
<evidence type="ECO:0000313" key="2">
    <source>
        <dbReference type="Proteomes" id="UP000076857"/>
    </source>
</evidence>
<gene>
    <name evidence="1" type="ORF">A3L25_018715</name>
</gene>
<dbReference type="Pfam" id="PF10765">
    <property type="entry name" value="Phage_P22_NinX"/>
    <property type="match status" value="1"/>
</dbReference>
<name>A0AAP9N650_PSEPU</name>
<sequence>MIEVKTADLEGPALDWAIAQIEGIRTLMLSPRKGEPKKPFAIFGSLALGVGGDDQSSYAPSTCWHCGGPLIDKHYPTFSFADGLIRAEVILASGQPFSAIASNYLVATCRAIVFARHGDTVQVPKELMP</sequence>
<accession>A0AAP9N650</accession>
<dbReference type="AlphaFoldDB" id="A0AAP9N650"/>
<reference evidence="1 2" key="2">
    <citation type="submission" date="2020-04" db="EMBL/GenBank/DDBJ databases">
        <title>Complete genome sequence of Pseudomonas putida strain JQ581.</title>
        <authorList>
            <person name="Mu Y."/>
        </authorList>
    </citation>
    <scope>NUCLEOTIDE SEQUENCE [LARGE SCALE GENOMIC DNA]</scope>
    <source>
        <strain evidence="1 2">JQ581</strain>
    </source>
</reference>
<protein>
    <submittedName>
        <fullName evidence="1">DUF2591 family protein</fullName>
    </submittedName>
</protein>